<reference evidence="2" key="2">
    <citation type="submission" date="2017-02" db="EMBL/GenBank/DDBJ databases">
        <title>Sunflower complete genome.</title>
        <authorList>
            <person name="Langlade N."/>
            <person name="Munos S."/>
        </authorList>
    </citation>
    <scope>NUCLEOTIDE SEQUENCE [LARGE SCALE GENOMIC DNA]</scope>
    <source>
        <tissue evidence="2">Leaves</tissue>
    </source>
</reference>
<sequence>MVSLFPYTARRCTTVVAPPYEAVGFSGLSRSSGSMGGGCKQVVSFFATNGVFFKTSWFFVSR</sequence>
<evidence type="ECO:0000313" key="3">
    <source>
        <dbReference type="Proteomes" id="UP000215914"/>
    </source>
</evidence>
<reference evidence="1" key="3">
    <citation type="submission" date="2020-06" db="EMBL/GenBank/DDBJ databases">
        <title>Helianthus annuus Genome sequencing and assembly Release 2.</title>
        <authorList>
            <person name="Gouzy J."/>
            <person name="Langlade N."/>
            <person name="Munos S."/>
        </authorList>
    </citation>
    <scope>NUCLEOTIDE SEQUENCE</scope>
    <source>
        <tissue evidence="1">Leaves</tissue>
    </source>
</reference>
<evidence type="ECO:0000313" key="1">
    <source>
        <dbReference type="EMBL" id="KAF5783184.1"/>
    </source>
</evidence>
<dbReference type="AlphaFoldDB" id="A0A251VBC6"/>
<gene>
    <name evidence="2" type="ORF">HannXRQ_Chr03g0087631</name>
    <name evidence="1" type="ORF">HanXRQr2_Chr11g0505001</name>
</gene>
<proteinExistence type="predicted"/>
<dbReference type="EMBL" id="CM007892">
    <property type="protein sequence ID" value="OTG32523.1"/>
    <property type="molecule type" value="Genomic_DNA"/>
</dbReference>
<evidence type="ECO:0000313" key="2">
    <source>
        <dbReference type="EMBL" id="OTG32523.1"/>
    </source>
</evidence>
<name>A0A251VBC6_HELAN</name>
<organism evidence="2 3">
    <name type="scientific">Helianthus annuus</name>
    <name type="common">Common sunflower</name>
    <dbReference type="NCBI Taxonomy" id="4232"/>
    <lineage>
        <taxon>Eukaryota</taxon>
        <taxon>Viridiplantae</taxon>
        <taxon>Streptophyta</taxon>
        <taxon>Embryophyta</taxon>
        <taxon>Tracheophyta</taxon>
        <taxon>Spermatophyta</taxon>
        <taxon>Magnoliopsida</taxon>
        <taxon>eudicotyledons</taxon>
        <taxon>Gunneridae</taxon>
        <taxon>Pentapetalae</taxon>
        <taxon>asterids</taxon>
        <taxon>campanulids</taxon>
        <taxon>Asterales</taxon>
        <taxon>Asteraceae</taxon>
        <taxon>Asteroideae</taxon>
        <taxon>Heliantheae alliance</taxon>
        <taxon>Heliantheae</taxon>
        <taxon>Helianthus</taxon>
    </lineage>
</organism>
<keyword evidence="3" id="KW-1185">Reference proteome</keyword>
<dbReference type="InParanoid" id="A0A251VBC6"/>
<protein>
    <submittedName>
        <fullName evidence="2">Uncharacterized protein</fullName>
    </submittedName>
</protein>
<dbReference type="Gramene" id="mRNA:HanXRQr2_Chr11g0505001">
    <property type="protein sequence ID" value="mRNA:HanXRQr2_Chr11g0505001"/>
    <property type="gene ID" value="HanXRQr2_Chr11g0505001"/>
</dbReference>
<dbReference type="EMBL" id="MNCJ02000326">
    <property type="protein sequence ID" value="KAF5783184.1"/>
    <property type="molecule type" value="Genomic_DNA"/>
</dbReference>
<reference evidence="1 3" key="1">
    <citation type="journal article" date="2017" name="Nature">
        <title>The sunflower genome provides insights into oil metabolism, flowering and Asterid evolution.</title>
        <authorList>
            <person name="Badouin H."/>
            <person name="Gouzy J."/>
            <person name="Grassa C.J."/>
            <person name="Murat F."/>
            <person name="Staton S.E."/>
            <person name="Cottret L."/>
            <person name="Lelandais-Briere C."/>
            <person name="Owens G.L."/>
            <person name="Carrere S."/>
            <person name="Mayjonade B."/>
            <person name="Legrand L."/>
            <person name="Gill N."/>
            <person name="Kane N.C."/>
            <person name="Bowers J.E."/>
            <person name="Hubner S."/>
            <person name="Bellec A."/>
            <person name="Berard A."/>
            <person name="Berges H."/>
            <person name="Blanchet N."/>
            <person name="Boniface M.C."/>
            <person name="Brunel D."/>
            <person name="Catrice O."/>
            <person name="Chaidir N."/>
            <person name="Claudel C."/>
            <person name="Donnadieu C."/>
            <person name="Faraut T."/>
            <person name="Fievet G."/>
            <person name="Helmstetter N."/>
            <person name="King M."/>
            <person name="Knapp S.J."/>
            <person name="Lai Z."/>
            <person name="Le Paslier M.C."/>
            <person name="Lippi Y."/>
            <person name="Lorenzon L."/>
            <person name="Mandel J.R."/>
            <person name="Marage G."/>
            <person name="Marchand G."/>
            <person name="Marquand E."/>
            <person name="Bret-Mestries E."/>
            <person name="Morien E."/>
            <person name="Nambeesan S."/>
            <person name="Nguyen T."/>
            <person name="Pegot-Espagnet P."/>
            <person name="Pouilly N."/>
            <person name="Raftis F."/>
            <person name="Sallet E."/>
            <person name="Schiex T."/>
            <person name="Thomas J."/>
            <person name="Vandecasteele C."/>
            <person name="Vares D."/>
            <person name="Vear F."/>
            <person name="Vautrin S."/>
            <person name="Crespi M."/>
            <person name="Mangin B."/>
            <person name="Burke J.M."/>
            <person name="Salse J."/>
            <person name="Munos S."/>
            <person name="Vincourt P."/>
            <person name="Rieseberg L.H."/>
            <person name="Langlade N.B."/>
        </authorList>
    </citation>
    <scope>NUCLEOTIDE SEQUENCE [LARGE SCALE GENOMIC DNA]</scope>
    <source>
        <strain evidence="3">cv. SF193</strain>
        <tissue evidence="1">Leaves</tissue>
    </source>
</reference>
<dbReference type="Proteomes" id="UP000215914">
    <property type="component" value="Chromosome 3"/>
</dbReference>
<accession>A0A251VBC6</accession>